<sequence length="325" mass="35552">MTHDDFVIARNDEEGSSLPYLLRVPLGEHGIVLKAREPWPRTGKVYCHRADGWPDDAEVLERVPVRSCVRRGAAVDLVLDRGRENRSQFVMTTVRGGRQVIFWQTARTAKQARPRVAVPSARAQGVRDLEIVVDTHERYAYTFKDSQVRLVKEALPAGDYAVRREGGVLAAVERKSLADLVSGLTTGRLKYQLTELASLPRAAVVVEDRYSRIFQHEVVRGSVAADALAELQVAWPGVPVVFCETRALAQDWTYRFLAAASVAADLESGAAAVVADLVPGAPLPRREPTAAEVRAWAAGAGIDCPAKGRVPKAVRAAYDEAQLPE</sequence>
<dbReference type="Gene3D" id="3.40.50.10130">
    <property type="match status" value="1"/>
</dbReference>
<evidence type="ECO:0000259" key="2">
    <source>
        <dbReference type="SMART" id="SM00891"/>
    </source>
</evidence>
<dbReference type="Pfam" id="PF02732">
    <property type="entry name" value="ERCC4"/>
    <property type="match status" value="1"/>
</dbReference>
<dbReference type="InterPro" id="IPR011335">
    <property type="entry name" value="Restrct_endonuc-II-like"/>
</dbReference>
<reference evidence="3 4" key="1">
    <citation type="submission" date="2023-07" db="EMBL/GenBank/DDBJ databases">
        <title>Sequencing the genomes of 1000 actinobacteria strains.</title>
        <authorList>
            <person name="Klenk H.-P."/>
        </authorList>
    </citation>
    <scope>NUCLEOTIDE SEQUENCE [LARGE SCALE GENOMIC DNA]</scope>
    <source>
        <strain evidence="3 4">DSM 19426</strain>
    </source>
</reference>
<dbReference type="InterPro" id="IPR055370">
    <property type="entry name" value="Lsr2_DNA-bd"/>
</dbReference>
<dbReference type="RefSeq" id="WP_310303636.1">
    <property type="nucleotide sequence ID" value="NZ_BAAAPS010000003.1"/>
</dbReference>
<name>A0ABU2BY79_9ACTN</name>
<comment type="caution">
    <text evidence="3">The sequence shown here is derived from an EMBL/GenBank/DDBJ whole genome shotgun (WGS) entry which is preliminary data.</text>
</comment>
<keyword evidence="1" id="KW-0238">DNA-binding</keyword>
<dbReference type="Gene3D" id="4.10.320.10">
    <property type="entry name" value="E3-binding domain"/>
    <property type="match status" value="1"/>
</dbReference>
<gene>
    <name evidence="3" type="ORF">J2S63_002892</name>
</gene>
<evidence type="ECO:0000313" key="4">
    <source>
        <dbReference type="Proteomes" id="UP001183648"/>
    </source>
</evidence>
<keyword evidence="4" id="KW-1185">Reference proteome</keyword>
<dbReference type="InterPro" id="IPR006166">
    <property type="entry name" value="ERCC4_domain"/>
</dbReference>
<evidence type="ECO:0000256" key="1">
    <source>
        <dbReference type="ARBA" id="ARBA00023125"/>
    </source>
</evidence>
<dbReference type="EMBL" id="JAVDYG010000001">
    <property type="protein sequence ID" value="MDR7363339.1"/>
    <property type="molecule type" value="Genomic_DNA"/>
</dbReference>
<feature type="domain" description="ERCC4" evidence="2">
    <location>
        <begin position="130"/>
        <end position="210"/>
    </location>
</feature>
<protein>
    <recommendedName>
        <fullName evidence="2">ERCC4 domain-containing protein</fullName>
    </recommendedName>
</protein>
<proteinExistence type="predicted"/>
<dbReference type="Proteomes" id="UP001183648">
    <property type="component" value="Unassembled WGS sequence"/>
</dbReference>
<dbReference type="SMART" id="SM00891">
    <property type="entry name" value="ERCC4"/>
    <property type="match status" value="1"/>
</dbReference>
<dbReference type="SUPFAM" id="SSF52980">
    <property type="entry name" value="Restriction endonuclease-like"/>
    <property type="match status" value="1"/>
</dbReference>
<organism evidence="3 4">
    <name type="scientific">Nocardioides marmoribigeumensis</name>
    <dbReference type="NCBI Taxonomy" id="433649"/>
    <lineage>
        <taxon>Bacteria</taxon>
        <taxon>Bacillati</taxon>
        <taxon>Actinomycetota</taxon>
        <taxon>Actinomycetes</taxon>
        <taxon>Propionibacteriales</taxon>
        <taxon>Nocardioidaceae</taxon>
        <taxon>Nocardioides</taxon>
    </lineage>
</organism>
<dbReference type="Pfam" id="PF23359">
    <property type="entry name" value="Lsr2_DNA-bd"/>
    <property type="match status" value="1"/>
</dbReference>
<evidence type="ECO:0000313" key="3">
    <source>
        <dbReference type="EMBL" id="MDR7363339.1"/>
    </source>
</evidence>
<dbReference type="InterPro" id="IPR036625">
    <property type="entry name" value="E3-bd_dom_sf"/>
</dbReference>
<accession>A0ABU2BY79</accession>